<dbReference type="AlphaFoldDB" id="A0A0F8YUN1"/>
<protein>
    <submittedName>
        <fullName evidence="2">Uncharacterized protein</fullName>
    </submittedName>
</protein>
<accession>A0A0F8YUN1</accession>
<reference evidence="2" key="1">
    <citation type="journal article" date="2015" name="Nature">
        <title>Complex archaea that bridge the gap between prokaryotes and eukaryotes.</title>
        <authorList>
            <person name="Spang A."/>
            <person name="Saw J.H."/>
            <person name="Jorgensen S.L."/>
            <person name="Zaremba-Niedzwiedzka K."/>
            <person name="Martijn J."/>
            <person name="Lind A.E."/>
            <person name="van Eijk R."/>
            <person name="Schleper C."/>
            <person name="Guy L."/>
            <person name="Ettema T.J."/>
        </authorList>
    </citation>
    <scope>NUCLEOTIDE SEQUENCE</scope>
</reference>
<name>A0A0F8YUN1_9ZZZZ</name>
<evidence type="ECO:0000256" key="1">
    <source>
        <dbReference type="SAM" id="MobiDB-lite"/>
    </source>
</evidence>
<feature type="non-terminal residue" evidence="2">
    <location>
        <position position="1"/>
    </location>
</feature>
<proteinExistence type="predicted"/>
<dbReference type="EMBL" id="LAZR01051443">
    <property type="protein sequence ID" value="KKK85157.1"/>
    <property type="molecule type" value="Genomic_DNA"/>
</dbReference>
<gene>
    <name evidence="2" type="ORF">LCGC14_2776130</name>
</gene>
<sequence length="25" mass="2833">LDGIYEPDVPLKGRYEPDVSLDNEV</sequence>
<organism evidence="2">
    <name type="scientific">marine sediment metagenome</name>
    <dbReference type="NCBI Taxonomy" id="412755"/>
    <lineage>
        <taxon>unclassified sequences</taxon>
        <taxon>metagenomes</taxon>
        <taxon>ecological metagenomes</taxon>
    </lineage>
</organism>
<evidence type="ECO:0000313" key="2">
    <source>
        <dbReference type="EMBL" id="KKK85157.1"/>
    </source>
</evidence>
<feature type="region of interest" description="Disordered" evidence="1">
    <location>
        <begin position="1"/>
        <end position="25"/>
    </location>
</feature>
<comment type="caution">
    <text evidence="2">The sequence shown here is derived from an EMBL/GenBank/DDBJ whole genome shotgun (WGS) entry which is preliminary data.</text>
</comment>